<feature type="transmembrane region" description="Helical" evidence="7">
    <location>
        <begin position="96"/>
        <end position="113"/>
    </location>
</feature>
<feature type="transmembrane region" description="Helical" evidence="7">
    <location>
        <begin position="240"/>
        <end position="264"/>
    </location>
</feature>
<dbReference type="EMBL" id="VBAP01000093">
    <property type="protein sequence ID" value="TMI72192.1"/>
    <property type="molecule type" value="Genomic_DNA"/>
</dbReference>
<evidence type="ECO:0000256" key="1">
    <source>
        <dbReference type="ARBA" id="ARBA00004651"/>
    </source>
</evidence>
<evidence type="ECO:0000256" key="5">
    <source>
        <dbReference type="ARBA" id="ARBA00023136"/>
    </source>
</evidence>
<name>A0A537IM41_9BACT</name>
<feature type="transmembrane region" description="Helical" evidence="7">
    <location>
        <begin position="284"/>
        <end position="313"/>
    </location>
</feature>
<dbReference type="PANTHER" id="PTHR47089:SF1">
    <property type="entry name" value="GUANOSINE ABC TRANSPORTER PERMEASE PROTEIN NUPP"/>
    <property type="match status" value="1"/>
</dbReference>
<dbReference type="Proteomes" id="UP000318834">
    <property type="component" value="Unassembled WGS sequence"/>
</dbReference>
<feature type="transmembrane region" description="Helical" evidence="7">
    <location>
        <begin position="66"/>
        <end position="84"/>
    </location>
</feature>
<organism evidence="8 9">
    <name type="scientific">Candidatus Segetimicrobium genomatis</name>
    <dbReference type="NCBI Taxonomy" id="2569760"/>
    <lineage>
        <taxon>Bacteria</taxon>
        <taxon>Bacillati</taxon>
        <taxon>Candidatus Sysuimicrobiota</taxon>
        <taxon>Candidatus Sysuimicrobiia</taxon>
        <taxon>Candidatus Sysuimicrobiales</taxon>
        <taxon>Candidatus Segetimicrobiaceae</taxon>
        <taxon>Candidatus Segetimicrobium</taxon>
    </lineage>
</organism>
<gene>
    <name evidence="8" type="ORF">E6H05_11550</name>
</gene>
<feature type="transmembrane region" description="Helical" evidence="7">
    <location>
        <begin position="199"/>
        <end position="219"/>
    </location>
</feature>
<dbReference type="PANTHER" id="PTHR47089">
    <property type="entry name" value="ABC TRANSPORTER, PERMEASE PROTEIN"/>
    <property type="match status" value="1"/>
</dbReference>
<evidence type="ECO:0000256" key="4">
    <source>
        <dbReference type="ARBA" id="ARBA00022989"/>
    </source>
</evidence>
<evidence type="ECO:0000256" key="2">
    <source>
        <dbReference type="ARBA" id="ARBA00022475"/>
    </source>
</evidence>
<evidence type="ECO:0000313" key="9">
    <source>
        <dbReference type="Proteomes" id="UP000318834"/>
    </source>
</evidence>
<keyword evidence="4 7" id="KW-1133">Transmembrane helix</keyword>
<evidence type="ECO:0000313" key="8">
    <source>
        <dbReference type="EMBL" id="TMI72192.1"/>
    </source>
</evidence>
<keyword evidence="3 7" id="KW-0812">Transmembrane</keyword>
<dbReference type="CDD" id="cd06580">
    <property type="entry name" value="TM_PBP1_transp_TpRbsC_like"/>
    <property type="match status" value="1"/>
</dbReference>
<sequence length="380" mass="40498">MRQLGPFRIEVGQPSGAWTLAVSAVAIFAAFIAAGGIFWAYGVNPIHAYAVIAHDVLVVPGAFPEIFRSTIPLLLTGVGLVLAFRAQFYNIGAEGQLLAGAVAATGVALFTPIRGPMTLPVMFAAGFVGGALWGLLPSLLKLRLNVNEVITTLMMNYIALYFVSWLVTGPWRGPSVRGFAYTDQFPLSAWLPLIPGTRIHWPTLVLGVVLAAGCAVLLARTRLGFAIRVQGENPEAARYVGINALRTTLLVMLLSGGAAGLAGVGEVAGVHHKLLDPNQVSLGYGYTAIIVAWLARGQALATLITATLFGLIYSSGDVMQVSLQMPFRVTSVFNGLILFFLIGSERLLAYRVRWAPRRAPADPPASAAAPHRPSGEEQWE</sequence>
<accession>A0A537IM41</accession>
<feature type="transmembrane region" description="Helical" evidence="7">
    <location>
        <begin position="325"/>
        <end position="344"/>
    </location>
</feature>
<reference evidence="8 9" key="1">
    <citation type="journal article" date="2019" name="Nat. Microbiol.">
        <title>Mediterranean grassland soil C-N compound turnover is dependent on rainfall and depth, and is mediated by genomically divergent microorganisms.</title>
        <authorList>
            <person name="Diamond S."/>
            <person name="Andeer P.F."/>
            <person name="Li Z."/>
            <person name="Crits-Christoph A."/>
            <person name="Burstein D."/>
            <person name="Anantharaman K."/>
            <person name="Lane K.R."/>
            <person name="Thomas B.C."/>
            <person name="Pan C."/>
            <person name="Northen T.R."/>
            <person name="Banfield J.F."/>
        </authorList>
    </citation>
    <scope>NUCLEOTIDE SEQUENCE [LARGE SCALE GENOMIC DNA]</scope>
    <source>
        <strain evidence="8">NP_8</strain>
    </source>
</reference>
<proteinExistence type="predicted"/>
<dbReference type="AlphaFoldDB" id="A0A537IM41"/>
<comment type="subcellular location">
    <subcellularLocation>
        <location evidence="1">Cell membrane</location>
        <topology evidence="1">Multi-pass membrane protein</topology>
    </subcellularLocation>
</comment>
<dbReference type="GO" id="GO:0022857">
    <property type="term" value="F:transmembrane transporter activity"/>
    <property type="evidence" value="ECO:0007669"/>
    <property type="project" value="InterPro"/>
</dbReference>
<protein>
    <submittedName>
        <fullName evidence="8">ABC transporter permease</fullName>
    </submittedName>
</protein>
<comment type="caution">
    <text evidence="8">The sequence shown here is derived from an EMBL/GenBank/DDBJ whole genome shotgun (WGS) entry which is preliminary data.</text>
</comment>
<dbReference type="GO" id="GO:0005886">
    <property type="term" value="C:plasma membrane"/>
    <property type="evidence" value="ECO:0007669"/>
    <property type="project" value="UniProtKB-SubCell"/>
</dbReference>
<keyword evidence="2" id="KW-1003">Cell membrane</keyword>
<evidence type="ECO:0000256" key="6">
    <source>
        <dbReference type="SAM" id="MobiDB-lite"/>
    </source>
</evidence>
<evidence type="ECO:0000256" key="3">
    <source>
        <dbReference type="ARBA" id="ARBA00022692"/>
    </source>
</evidence>
<dbReference type="InterPro" id="IPR001851">
    <property type="entry name" value="ABC_transp_permease"/>
</dbReference>
<feature type="transmembrane region" description="Helical" evidence="7">
    <location>
        <begin position="119"/>
        <end position="136"/>
    </location>
</feature>
<feature type="transmembrane region" description="Helical" evidence="7">
    <location>
        <begin position="20"/>
        <end position="41"/>
    </location>
</feature>
<evidence type="ECO:0000256" key="7">
    <source>
        <dbReference type="SAM" id="Phobius"/>
    </source>
</evidence>
<keyword evidence="5 7" id="KW-0472">Membrane</keyword>
<feature type="transmembrane region" description="Helical" evidence="7">
    <location>
        <begin position="148"/>
        <end position="167"/>
    </location>
</feature>
<feature type="region of interest" description="Disordered" evidence="6">
    <location>
        <begin position="358"/>
        <end position="380"/>
    </location>
</feature>
<dbReference type="Pfam" id="PF02653">
    <property type="entry name" value="BPD_transp_2"/>
    <property type="match status" value="1"/>
</dbReference>